<evidence type="ECO:0000256" key="2">
    <source>
        <dbReference type="ARBA" id="ARBA00010617"/>
    </source>
</evidence>
<keyword evidence="4 8" id="KW-0560">Oxidoreductase</keyword>
<dbReference type="PANTHER" id="PTHR24305:SF157">
    <property type="entry name" value="N-ACETYLTRYPTOPHAN 6-HYDROXYLASE IVOC-RELATED"/>
    <property type="match status" value="1"/>
</dbReference>
<feature type="transmembrane region" description="Helical" evidence="9">
    <location>
        <begin position="6"/>
        <end position="29"/>
    </location>
</feature>
<keyword evidence="9" id="KW-0812">Transmembrane</keyword>
<keyword evidence="11" id="KW-1185">Reference proteome</keyword>
<keyword evidence="9" id="KW-1133">Transmembrane helix</keyword>
<dbReference type="InterPro" id="IPR036396">
    <property type="entry name" value="Cyt_P450_sf"/>
</dbReference>
<dbReference type="GO" id="GO:0020037">
    <property type="term" value="F:heme binding"/>
    <property type="evidence" value="ECO:0007669"/>
    <property type="project" value="InterPro"/>
</dbReference>
<evidence type="ECO:0000256" key="1">
    <source>
        <dbReference type="ARBA" id="ARBA00001971"/>
    </source>
</evidence>
<dbReference type="InterPro" id="IPR050121">
    <property type="entry name" value="Cytochrome_P450_monoxygenase"/>
</dbReference>
<keyword evidence="9" id="KW-0472">Membrane</keyword>
<dbReference type="InterPro" id="IPR017972">
    <property type="entry name" value="Cyt_P450_CS"/>
</dbReference>
<dbReference type="GO" id="GO:0016705">
    <property type="term" value="F:oxidoreductase activity, acting on paired donors, with incorporation or reduction of molecular oxygen"/>
    <property type="evidence" value="ECO:0007669"/>
    <property type="project" value="InterPro"/>
</dbReference>
<keyword evidence="7 8" id="KW-0349">Heme</keyword>
<dbReference type="InterPro" id="IPR002401">
    <property type="entry name" value="Cyt_P450_E_grp-I"/>
</dbReference>
<dbReference type="AlphaFoldDB" id="A0A8H6FCI0"/>
<evidence type="ECO:0000256" key="9">
    <source>
        <dbReference type="SAM" id="Phobius"/>
    </source>
</evidence>
<dbReference type="Proteomes" id="UP000593566">
    <property type="component" value="Unassembled WGS sequence"/>
</dbReference>
<dbReference type="SUPFAM" id="SSF48264">
    <property type="entry name" value="Cytochrome P450"/>
    <property type="match status" value="1"/>
</dbReference>
<name>A0A8H6FCI0_9LECA</name>
<dbReference type="Gene3D" id="1.10.630.10">
    <property type="entry name" value="Cytochrome P450"/>
    <property type="match status" value="1"/>
</dbReference>
<dbReference type="GeneID" id="59328633"/>
<dbReference type="GO" id="GO:0005506">
    <property type="term" value="F:iron ion binding"/>
    <property type="evidence" value="ECO:0007669"/>
    <property type="project" value="InterPro"/>
</dbReference>
<evidence type="ECO:0000313" key="11">
    <source>
        <dbReference type="Proteomes" id="UP000593566"/>
    </source>
</evidence>
<evidence type="ECO:0000256" key="4">
    <source>
        <dbReference type="ARBA" id="ARBA00023002"/>
    </source>
</evidence>
<dbReference type="EMBL" id="JACCJB010000010">
    <property type="protein sequence ID" value="KAF6223372.1"/>
    <property type="molecule type" value="Genomic_DNA"/>
</dbReference>
<comment type="caution">
    <text evidence="10">The sequence shown here is derived from an EMBL/GenBank/DDBJ whole genome shotgun (WGS) entry which is preliminary data.</text>
</comment>
<comment type="cofactor">
    <cofactor evidence="1 7">
        <name>heme</name>
        <dbReference type="ChEBI" id="CHEBI:30413"/>
    </cofactor>
</comment>
<dbReference type="Pfam" id="PF00067">
    <property type="entry name" value="p450"/>
    <property type="match status" value="1"/>
</dbReference>
<evidence type="ECO:0000256" key="8">
    <source>
        <dbReference type="RuleBase" id="RU000461"/>
    </source>
</evidence>
<evidence type="ECO:0000256" key="7">
    <source>
        <dbReference type="PIRSR" id="PIRSR602401-1"/>
    </source>
</evidence>
<proteinExistence type="inferred from homology"/>
<gene>
    <name evidence="10" type="ORF">HO133_000214</name>
</gene>
<dbReference type="GO" id="GO:0004497">
    <property type="term" value="F:monooxygenase activity"/>
    <property type="evidence" value="ECO:0007669"/>
    <property type="project" value="UniProtKB-KW"/>
</dbReference>
<dbReference type="PRINTS" id="PR00385">
    <property type="entry name" value="P450"/>
</dbReference>
<protein>
    <recommendedName>
        <fullName evidence="12">Cytochrome P450</fullName>
    </recommendedName>
</protein>
<evidence type="ECO:0000256" key="5">
    <source>
        <dbReference type="ARBA" id="ARBA00023004"/>
    </source>
</evidence>
<sequence length="514" mass="59285">MPALDLLVAWPLTVVAASFVLYVILLYTYRLTLHPLAKFPGPRLAAMTLWCEFYHDFFRGGQYIFRIRDMHAKYGHIVRVSPDELHINDPSFLPELMPAGGRRRDKYPRMIQVFGFSQAAGATADHDLHRTRRAAMSKMFSKESVRRLEPIMRTNLDKLLVRLREFQDDGREISLLPMFGAFTNDVISEYAYGFSLNWVQAPQFNKVFFEMIDGFHDLGPLAVQFKWFMGLFARLPRWLVLKINPGFGTFIRFRMQLLSNIDRVSKSHHEGKDNKTVFDEILDSKLSEQDKKPLRLLQEAQNFSIAGTETTSWILSIMTVHLLSTPRVLAKLRTELKAALPSVSAPLSIKDIEQLPYLSAVITEGLRIALGTSQRQTRISPNEVMNFDDGKREWHIPPGTPVGMAAPLIHHNPDVFADPMQFRPERFIENPQLKRYLITFSQGSRQCLGMQLAYTELFLLLSEIWRRFGSKEDHGEDGWWELFETDRSDTDMASDRFVPYPKADSKGIRIKVRK</sequence>
<dbReference type="PROSITE" id="PS00086">
    <property type="entry name" value="CYTOCHROME_P450"/>
    <property type="match status" value="1"/>
</dbReference>
<keyword evidence="6 8" id="KW-0503">Monooxygenase</keyword>
<evidence type="ECO:0000256" key="6">
    <source>
        <dbReference type="ARBA" id="ARBA00023033"/>
    </source>
</evidence>
<organism evidence="10 11">
    <name type="scientific">Letharia lupina</name>
    <dbReference type="NCBI Taxonomy" id="560253"/>
    <lineage>
        <taxon>Eukaryota</taxon>
        <taxon>Fungi</taxon>
        <taxon>Dikarya</taxon>
        <taxon>Ascomycota</taxon>
        <taxon>Pezizomycotina</taxon>
        <taxon>Lecanoromycetes</taxon>
        <taxon>OSLEUM clade</taxon>
        <taxon>Lecanoromycetidae</taxon>
        <taxon>Lecanorales</taxon>
        <taxon>Lecanorineae</taxon>
        <taxon>Parmeliaceae</taxon>
        <taxon>Letharia</taxon>
    </lineage>
</organism>
<keyword evidence="3 7" id="KW-0479">Metal-binding</keyword>
<evidence type="ECO:0000256" key="3">
    <source>
        <dbReference type="ARBA" id="ARBA00022723"/>
    </source>
</evidence>
<dbReference type="RefSeq" id="XP_037152589.1">
    <property type="nucleotide sequence ID" value="XM_037291154.1"/>
</dbReference>
<dbReference type="PRINTS" id="PR00463">
    <property type="entry name" value="EP450I"/>
</dbReference>
<evidence type="ECO:0008006" key="12">
    <source>
        <dbReference type="Google" id="ProtNLM"/>
    </source>
</evidence>
<evidence type="ECO:0000313" key="10">
    <source>
        <dbReference type="EMBL" id="KAF6223372.1"/>
    </source>
</evidence>
<accession>A0A8H6FCI0</accession>
<dbReference type="PANTHER" id="PTHR24305">
    <property type="entry name" value="CYTOCHROME P450"/>
    <property type="match status" value="1"/>
</dbReference>
<keyword evidence="5 7" id="KW-0408">Iron</keyword>
<feature type="binding site" description="axial binding residue" evidence="7">
    <location>
        <position position="447"/>
    </location>
    <ligand>
        <name>heme</name>
        <dbReference type="ChEBI" id="CHEBI:30413"/>
    </ligand>
    <ligandPart>
        <name>Fe</name>
        <dbReference type="ChEBI" id="CHEBI:18248"/>
    </ligandPart>
</feature>
<dbReference type="CDD" id="cd11062">
    <property type="entry name" value="CYP58-like"/>
    <property type="match status" value="1"/>
</dbReference>
<reference evidence="10 11" key="1">
    <citation type="journal article" date="2020" name="Genomics">
        <title>Complete, high-quality genomes from long-read metagenomic sequencing of two wolf lichen thalli reveals enigmatic genome architecture.</title>
        <authorList>
            <person name="McKenzie S.K."/>
            <person name="Walston R.F."/>
            <person name="Allen J.L."/>
        </authorList>
    </citation>
    <scope>NUCLEOTIDE SEQUENCE [LARGE SCALE GENOMIC DNA]</scope>
    <source>
        <strain evidence="10">WasteWater1</strain>
    </source>
</reference>
<comment type="similarity">
    <text evidence="2 8">Belongs to the cytochrome P450 family.</text>
</comment>
<dbReference type="InterPro" id="IPR001128">
    <property type="entry name" value="Cyt_P450"/>
</dbReference>